<reference evidence="1 2" key="1">
    <citation type="submission" date="2019-03" db="EMBL/GenBank/DDBJ databases">
        <title>Single cell metagenomics reveals metabolic interactions within the superorganism composed of flagellate Streblomastix strix and complex community of Bacteroidetes bacteria on its surface.</title>
        <authorList>
            <person name="Treitli S.C."/>
            <person name="Kolisko M."/>
            <person name="Husnik F."/>
            <person name="Keeling P."/>
            <person name="Hampl V."/>
        </authorList>
    </citation>
    <scope>NUCLEOTIDE SEQUENCE [LARGE SCALE GENOMIC DNA]</scope>
    <source>
        <strain evidence="1">ST1C</strain>
    </source>
</reference>
<name>A0A5J4TIT1_9EUKA</name>
<dbReference type="Proteomes" id="UP000324800">
    <property type="component" value="Unassembled WGS sequence"/>
</dbReference>
<gene>
    <name evidence="1" type="ORF">EZS28_046127</name>
</gene>
<accession>A0A5J4TIT1</accession>
<sequence length="320" mass="33888">HSGSGTSAVYAPYVRLETAGSITIVVSDQSTYYTNRVTEIQTQDVVSGVSNGTQIPITYVLANGGIINNMLQVNPTNRSYSTYNNGFRIGNYSNESALYLGRDTTVISTTKAGQWEISKTNDNALTVNPSSLRQVDHSVGLSINSDSTIIKFNGNELVNVGTDQIITGKKSFTGVKCDVIQINPTVNNFNEGIRISRSTISDYRGIQLGCDPNSTTGTISDQWSIVNTYNDELRIGVGDQLSQSNKGLIISADGNTLSFNGSVIAGAGAQSGASNGSVNYSAGNPILWGLNSTDSNGGFFSSGSNICWRAHPLTQGSVPP</sequence>
<dbReference type="EMBL" id="SNRW01030003">
    <property type="protein sequence ID" value="KAA6358346.1"/>
    <property type="molecule type" value="Genomic_DNA"/>
</dbReference>
<evidence type="ECO:0000313" key="1">
    <source>
        <dbReference type="EMBL" id="KAA6358346.1"/>
    </source>
</evidence>
<comment type="caution">
    <text evidence="1">The sequence shown here is derived from an EMBL/GenBank/DDBJ whole genome shotgun (WGS) entry which is preliminary data.</text>
</comment>
<dbReference type="AlphaFoldDB" id="A0A5J4TIT1"/>
<organism evidence="1 2">
    <name type="scientific">Streblomastix strix</name>
    <dbReference type="NCBI Taxonomy" id="222440"/>
    <lineage>
        <taxon>Eukaryota</taxon>
        <taxon>Metamonada</taxon>
        <taxon>Preaxostyla</taxon>
        <taxon>Oxymonadida</taxon>
        <taxon>Streblomastigidae</taxon>
        <taxon>Streblomastix</taxon>
    </lineage>
</organism>
<feature type="non-terminal residue" evidence="1">
    <location>
        <position position="1"/>
    </location>
</feature>
<proteinExistence type="predicted"/>
<evidence type="ECO:0000313" key="2">
    <source>
        <dbReference type="Proteomes" id="UP000324800"/>
    </source>
</evidence>
<protein>
    <submittedName>
        <fullName evidence="1">Uncharacterized protein</fullName>
    </submittedName>
</protein>